<dbReference type="SUPFAM" id="SSF81301">
    <property type="entry name" value="Nucleotidyltransferase"/>
    <property type="match status" value="1"/>
</dbReference>
<dbReference type="AlphaFoldDB" id="A0AA92K685"/>
<dbReference type="Proteomes" id="UP000593970">
    <property type="component" value="Plasmid pUW774mp"/>
</dbReference>
<evidence type="ECO:0000313" key="1">
    <source>
        <dbReference type="EMBL" id="QOK99160.1"/>
    </source>
</evidence>
<dbReference type="InterPro" id="IPR043519">
    <property type="entry name" value="NT_sf"/>
</dbReference>
<dbReference type="EMBL" id="CP051170">
    <property type="protein sequence ID" value="QOK99160.1"/>
    <property type="molecule type" value="Genomic_DNA"/>
</dbReference>
<keyword evidence="1" id="KW-0614">Plasmid</keyword>
<proteinExistence type="predicted"/>
<name>A0AA92K685_RALSL</name>
<organism evidence="1 2">
    <name type="scientific">Ralstonia solanacearum</name>
    <name type="common">Pseudomonas solanacearum</name>
    <dbReference type="NCBI Taxonomy" id="305"/>
    <lineage>
        <taxon>Bacteria</taxon>
        <taxon>Pseudomonadati</taxon>
        <taxon>Pseudomonadota</taxon>
        <taxon>Betaproteobacteria</taxon>
        <taxon>Burkholderiales</taxon>
        <taxon>Burkholderiaceae</taxon>
        <taxon>Ralstonia</taxon>
        <taxon>Ralstonia solanacearum species complex</taxon>
    </lineage>
</organism>
<evidence type="ECO:0000313" key="2">
    <source>
        <dbReference type="Proteomes" id="UP000593970"/>
    </source>
</evidence>
<sequence length="60" mass="6442">MKSPSLQNAMVRHELTDKDLLNEVLSVAPQASGVIVTGSLAADFGNEHSDIDLSVHEKLI</sequence>
<accession>A0AA92K685</accession>
<reference evidence="2" key="1">
    <citation type="submission" date="2020-04" db="EMBL/GenBank/DDBJ databases">
        <title>Ralstonia solanacearum UW576, UW763, UW773, and UW774.</title>
        <authorList>
            <person name="Steidl O."/>
            <person name="Truchon A."/>
            <person name="Allen C."/>
        </authorList>
    </citation>
    <scope>NUCLEOTIDE SEQUENCE [LARGE SCALE GENOMIC DNA]</scope>
    <source>
        <strain evidence="2">UW774</strain>
        <plasmid evidence="2">pUW774mp</plasmid>
    </source>
</reference>
<protein>
    <submittedName>
        <fullName evidence="1">Uncharacterized protein</fullName>
    </submittedName>
</protein>
<gene>
    <name evidence="1" type="ORF">HF909_22665</name>
</gene>
<geneLocation type="plasmid" evidence="1 2">
    <name>pUW774mp</name>
</geneLocation>